<name>A0A0V1E5X0_TRIPS</name>
<protein>
    <submittedName>
        <fullName evidence="2">Uncharacterized protein</fullName>
    </submittedName>
</protein>
<keyword evidence="1" id="KW-0812">Transmembrane</keyword>
<evidence type="ECO:0000313" key="2">
    <source>
        <dbReference type="EMBL" id="KRY69248.1"/>
    </source>
</evidence>
<comment type="caution">
    <text evidence="2">The sequence shown here is derived from an EMBL/GenBank/DDBJ whole genome shotgun (WGS) entry which is preliminary data.</text>
</comment>
<keyword evidence="1" id="KW-0472">Membrane</keyword>
<organism evidence="2 3">
    <name type="scientific">Trichinella pseudospiralis</name>
    <name type="common">Parasitic roundworm</name>
    <dbReference type="NCBI Taxonomy" id="6337"/>
    <lineage>
        <taxon>Eukaryota</taxon>
        <taxon>Metazoa</taxon>
        <taxon>Ecdysozoa</taxon>
        <taxon>Nematoda</taxon>
        <taxon>Enoplea</taxon>
        <taxon>Dorylaimia</taxon>
        <taxon>Trichinellida</taxon>
        <taxon>Trichinellidae</taxon>
        <taxon>Trichinella</taxon>
    </lineage>
</organism>
<keyword evidence="1" id="KW-1133">Transmembrane helix</keyword>
<dbReference type="AlphaFoldDB" id="A0A0V1E5X0"/>
<accession>A0A0V1E5X0</accession>
<reference evidence="2 3" key="1">
    <citation type="submission" date="2015-01" db="EMBL/GenBank/DDBJ databases">
        <title>Evolution of Trichinella species and genotypes.</title>
        <authorList>
            <person name="Korhonen P.K."/>
            <person name="Edoardo P."/>
            <person name="Giuseppe L.R."/>
            <person name="Gasser R.B."/>
        </authorList>
    </citation>
    <scope>NUCLEOTIDE SEQUENCE [LARGE SCALE GENOMIC DNA]</scope>
    <source>
        <strain evidence="2">ISS13</strain>
    </source>
</reference>
<feature type="transmembrane region" description="Helical" evidence="1">
    <location>
        <begin position="108"/>
        <end position="135"/>
    </location>
</feature>
<evidence type="ECO:0000313" key="3">
    <source>
        <dbReference type="Proteomes" id="UP000054632"/>
    </source>
</evidence>
<proteinExistence type="predicted"/>
<sequence length="139" mass="16330">MTRSKSRTVLGRTRDEKRHAEGCFDKVNFCYARERSNPLKTGFWRCIMQITIAIKVRYYQQECTCLFDLVARNVNEAKIGDIANNTKQITDLKHVICKYDVSCRKTALFVFCVLRLSRLGLFWLSQFLPVIVYILTEFM</sequence>
<gene>
    <name evidence="2" type="ORF">T4A_13597</name>
</gene>
<evidence type="ECO:0000256" key="1">
    <source>
        <dbReference type="SAM" id="Phobius"/>
    </source>
</evidence>
<dbReference type="Proteomes" id="UP000054632">
    <property type="component" value="Unassembled WGS sequence"/>
</dbReference>
<dbReference type="EMBL" id="JYDR01000094">
    <property type="protein sequence ID" value="KRY69248.1"/>
    <property type="molecule type" value="Genomic_DNA"/>
</dbReference>